<proteinExistence type="predicted"/>
<dbReference type="Pfam" id="PF13966">
    <property type="entry name" value="zf-RVT"/>
    <property type="match status" value="1"/>
</dbReference>
<comment type="caution">
    <text evidence="2">The sequence shown here is derived from an EMBL/GenBank/DDBJ whole genome shotgun (WGS) entry which is preliminary data.</text>
</comment>
<protein>
    <recommendedName>
        <fullName evidence="1">Reverse transcriptase zinc-binding domain-containing protein</fullName>
    </recommendedName>
</protein>
<dbReference type="Proteomes" id="UP001552299">
    <property type="component" value="Unassembled WGS sequence"/>
</dbReference>
<accession>A0ABD0TUJ0</accession>
<dbReference type="EMBL" id="JANQDX010000020">
    <property type="protein sequence ID" value="KAL0903362.1"/>
    <property type="molecule type" value="Genomic_DNA"/>
</dbReference>
<dbReference type="AlphaFoldDB" id="A0ABD0TUJ0"/>
<sequence>MKRFAASIVGGGGWCRGIEQGNDRDGGFTKDFHQDFGDSNGAGAAVRVEFTYVEESVVVMKWLSNLKLKPKIHCFWWRLTKDAIPTNEYLNHRKLSESTSCARGCDEIENISHISMRCKFLIEIIMKNREWGFNVPNFQSTEEGIKELRRLSYKNPSVVCLYITVVFFSWKNRNAFKHGVDVSSVIVTATNILATTMHPRVNPILEDWDVSLRSEFVNL</sequence>
<feature type="domain" description="Reverse transcriptase zinc-binding" evidence="1">
    <location>
        <begin position="59"/>
        <end position="122"/>
    </location>
</feature>
<evidence type="ECO:0000313" key="3">
    <source>
        <dbReference type="Proteomes" id="UP001552299"/>
    </source>
</evidence>
<organism evidence="2 3">
    <name type="scientific">Dendrobium thyrsiflorum</name>
    <name type="common">Pinecone-like raceme dendrobium</name>
    <name type="synonym">Orchid</name>
    <dbReference type="NCBI Taxonomy" id="117978"/>
    <lineage>
        <taxon>Eukaryota</taxon>
        <taxon>Viridiplantae</taxon>
        <taxon>Streptophyta</taxon>
        <taxon>Embryophyta</taxon>
        <taxon>Tracheophyta</taxon>
        <taxon>Spermatophyta</taxon>
        <taxon>Magnoliopsida</taxon>
        <taxon>Liliopsida</taxon>
        <taxon>Asparagales</taxon>
        <taxon>Orchidaceae</taxon>
        <taxon>Epidendroideae</taxon>
        <taxon>Malaxideae</taxon>
        <taxon>Dendrobiinae</taxon>
        <taxon>Dendrobium</taxon>
    </lineage>
</organism>
<reference evidence="2 3" key="1">
    <citation type="journal article" date="2024" name="Plant Biotechnol. J.">
        <title>Dendrobium thyrsiflorum genome and its molecular insights into genes involved in important horticultural traits.</title>
        <authorList>
            <person name="Chen B."/>
            <person name="Wang J.Y."/>
            <person name="Zheng P.J."/>
            <person name="Li K.L."/>
            <person name="Liang Y.M."/>
            <person name="Chen X.F."/>
            <person name="Zhang C."/>
            <person name="Zhao X."/>
            <person name="He X."/>
            <person name="Zhang G.Q."/>
            <person name="Liu Z.J."/>
            <person name="Xu Q."/>
        </authorList>
    </citation>
    <scope>NUCLEOTIDE SEQUENCE [LARGE SCALE GENOMIC DNA]</scope>
    <source>
        <strain evidence="2">GZMU011</strain>
    </source>
</reference>
<evidence type="ECO:0000313" key="2">
    <source>
        <dbReference type="EMBL" id="KAL0903362.1"/>
    </source>
</evidence>
<keyword evidence="3" id="KW-1185">Reference proteome</keyword>
<evidence type="ECO:0000259" key="1">
    <source>
        <dbReference type="Pfam" id="PF13966"/>
    </source>
</evidence>
<name>A0ABD0TUJ0_DENTH</name>
<gene>
    <name evidence="2" type="ORF">M5K25_027736</name>
</gene>
<dbReference type="InterPro" id="IPR026960">
    <property type="entry name" value="RVT-Znf"/>
</dbReference>